<dbReference type="EMBL" id="BRXZ01004274">
    <property type="protein sequence ID" value="GMH46345.1"/>
    <property type="molecule type" value="Genomic_DNA"/>
</dbReference>
<organism evidence="2 3">
    <name type="scientific">Triparma retinervis</name>
    <dbReference type="NCBI Taxonomy" id="2557542"/>
    <lineage>
        <taxon>Eukaryota</taxon>
        <taxon>Sar</taxon>
        <taxon>Stramenopiles</taxon>
        <taxon>Ochrophyta</taxon>
        <taxon>Bolidophyceae</taxon>
        <taxon>Parmales</taxon>
        <taxon>Triparmaceae</taxon>
        <taxon>Triparma</taxon>
    </lineage>
</organism>
<gene>
    <name evidence="2" type="ORF">TrRE_jg2198</name>
</gene>
<evidence type="ECO:0000256" key="1">
    <source>
        <dbReference type="SAM" id="Coils"/>
    </source>
</evidence>
<dbReference type="AlphaFoldDB" id="A0A9W6ZA24"/>
<accession>A0A9W6ZA24</accession>
<dbReference type="OrthoDB" id="10676712at2759"/>
<reference evidence="2" key="1">
    <citation type="submission" date="2022-07" db="EMBL/GenBank/DDBJ databases">
        <title>Genome analysis of Parmales, a sister group of diatoms, reveals the evolutionary specialization of diatoms from phago-mixotrophs to photoautotrophs.</title>
        <authorList>
            <person name="Ban H."/>
            <person name="Sato S."/>
            <person name="Yoshikawa S."/>
            <person name="Kazumasa Y."/>
            <person name="Nakamura Y."/>
            <person name="Ichinomiya M."/>
            <person name="Saitoh K."/>
            <person name="Sato N."/>
            <person name="Blanc-Mathieu R."/>
            <person name="Endo H."/>
            <person name="Kuwata A."/>
            <person name="Ogata H."/>
        </authorList>
    </citation>
    <scope>NUCLEOTIDE SEQUENCE</scope>
</reference>
<feature type="non-terminal residue" evidence="2">
    <location>
        <position position="1"/>
    </location>
</feature>
<name>A0A9W6ZA24_9STRA</name>
<evidence type="ECO:0000313" key="2">
    <source>
        <dbReference type="EMBL" id="GMH46345.1"/>
    </source>
</evidence>
<comment type="caution">
    <text evidence="2">The sequence shown here is derived from an EMBL/GenBank/DDBJ whole genome shotgun (WGS) entry which is preliminary data.</text>
</comment>
<proteinExistence type="predicted"/>
<evidence type="ECO:0000313" key="3">
    <source>
        <dbReference type="Proteomes" id="UP001165082"/>
    </source>
</evidence>
<sequence>GGIGHSTHLQEVVREAVDEVRTDLGSAVNAMHVDMIRQFSDLEGGIAGMVEGIRKEFRAVMEENERLRRENEKLRSIT</sequence>
<keyword evidence="3" id="KW-1185">Reference proteome</keyword>
<protein>
    <submittedName>
        <fullName evidence="2">Uncharacterized protein</fullName>
    </submittedName>
</protein>
<keyword evidence="1" id="KW-0175">Coiled coil</keyword>
<feature type="coiled-coil region" evidence="1">
    <location>
        <begin position="50"/>
        <end position="77"/>
    </location>
</feature>
<dbReference type="Proteomes" id="UP001165082">
    <property type="component" value="Unassembled WGS sequence"/>
</dbReference>